<evidence type="ECO:0000313" key="14">
    <source>
        <dbReference type="Proteomes" id="UP000039865"/>
    </source>
</evidence>
<gene>
    <name evidence="13" type="primary">Contig7355.g7860</name>
    <name evidence="13" type="ORF">STYLEM_13920</name>
</gene>
<feature type="transmembrane region" description="Helical" evidence="11">
    <location>
        <begin position="45"/>
        <end position="68"/>
    </location>
</feature>
<feature type="transmembrane region" description="Helical" evidence="11">
    <location>
        <begin position="232"/>
        <end position="251"/>
    </location>
</feature>
<keyword evidence="2 11" id="KW-0813">Transport</keyword>
<dbReference type="Proteomes" id="UP000039865">
    <property type="component" value="Unassembled WGS sequence"/>
</dbReference>
<keyword evidence="3 11" id="KW-0812">Transmembrane</keyword>
<feature type="transmembrane region" description="Helical" evidence="11">
    <location>
        <begin position="284"/>
        <end position="304"/>
    </location>
</feature>
<evidence type="ECO:0000256" key="2">
    <source>
        <dbReference type="ARBA" id="ARBA00022448"/>
    </source>
</evidence>
<dbReference type="GO" id="GO:0005254">
    <property type="term" value="F:chloride channel activity"/>
    <property type="evidence" value="ECO:0007669"/>
    <property type="project" value="UniProtKB-UniRule"/>
</dbReference>
<feature type="transmembrane region" description="Helical" evidence="11">
    <location>
        <begin position="493"/>
        <end position="512"/>
    </location>
</feature>
<sequence length="783" mass="88082">MRADHSMKIYPRPDQEFKKKTSLDFQRVWGNIYKLRPTGSFVQGYMWLLCGIIGLMMGVTAFLLDILVEGLMKIRWDAAMYIIPNNVGVGWFVLVIISALYVFISAIMVIYIAPAALGSGVAEAMGILNGVAYPDYICYKTFFVKFFGLALAVSAGICGGKEGPLVHMGSICGYAATALPFNCFRYFRNDFEKRKLLAVGTAAGVSAAFGAPIGGSLFAYEMSKPSTFWSFSLTWKIFFASSISTFVLSICKQIYHGDTEHIKVINSGNVKLATSKATPYLDSMVAAIFLGAIGGMLGALFVIINNKLNYYRKKTLTQKWMKVLESVILVSLTVSVFYFASVITNECTPESQDDFMIAKGIEVKQFSCEEHNYNRLATLLFDSQSNTIKTFMQEGNDFQLYNMCIFAAVWYFFTCITSGTAVPCGIFLPCILIGCAVSQIYYKFHIIMFEVSSQTMTAGTLSILGAAAVLSGSTRMTYSLAVIMLETTSNVDLFLPIIFTLFSSYGIGTLLINKSIYLGALRSKNVPVIGQKIPQINRNLSAYNLMSTPVVSFHFVAKVGDVYFQLHNTKYSGFPVMNSRNQPIGIIERDTLITLIQKNAWYEDIGAKRLTSKFIDGKNTLTENGTARTSSFIHRYERYDEDYNQEKNRVPSNNINESMDDDGSQQMLNDVLVKQNQEGNEYDYQYPRQQPKLKWEDLNQNFKSAEKDYKTIEQIAIANSEQLLDLRPYMIERPFSVIVRDGIQKVHMMFRCLHLRQLLVTNIDNGEIQGIITRQDLFQYMTL</sequence>
<keyword evidence="4" id="KW-0677">Repeat</keyword>
<dbReference type="OMA" id="YLIRLKW"/>
<dbReference type="OrthoDB" id="428525at2759"/>
<dbReference type="PRINTS" id="PR00762">
    <property type="entry name" value="CLCHANNEL"/>
</dbReference>
<comment type="similarity">
    <text evidence="11">Belongs to the chloride channel (TC 2.A.49) family.</text>
</comment>
<dbReference type="GO" id="GO:0016020">
    <property type="term" value="C:membrane"/>
    <property type="evidence" value="ECO:0007669"/>
    <property type="project" value="UniProtKB-SubCell"/>
</dbReference>
<dbReference type="SUPFAM" id="SSF54631">
    <property type="entry name" value="CBS-domain pair"/>
    <property type="match status" value="1"/>
</dbReference>
<feature type="transmembrane region" description="Helical" evidence="11">
    <location>
        <begin position="400"/>
        <end position="420"/>
    </location>
</feature>
<evidence type="ECO:0000256" key="11">
    <source>
        <dbReference type="RuleBase" id="RU361221"/>
    </source>
</evidence>
<feature type="domain" description="CBS" evidence="12">
    <location>
        <begin position="546"/>
        <end position="605"/>
    </location>
</feature>
<reference evidence="13 14" key="1">
    <citation type="submission" date="2014-06" db="EMBL/GenBank/DDBJ databases">
        <authorList>
            <person name="Swart Estienne"/>
        </authorList>
    </citation>
    <scope>NUCLEOTIDE SEQUENCE [LARGE SCALE GENOMIC DNA]</scope>
    <source>
        <strain evidence="13 14">130c</strain>
    </source>
</reference>
<dbReference type="PANTHER" id="PTHR11689">
    <property type="entry name" value="CHLORIDE CHANNEL PROTEIN CLC FAMILY MEMBER"/>
    <property type="match status" value="1"/>
</dbReference>
<keyword evidence="14" id="KW-1185">Reference proteome</keyword>
<dbReference type="InterPro" id="IPR051280">
    <property type="entry name" value="Cl-channel/antiporter"/>
</dbReference>
<feature type="transmembrane region" description="Helical" evidence="11">
    <location>
        <begin position="196"/>
        <end position="220"/>
    </location>
</feature>
<keyword evidence="8 11" id="KW-0472">Membrane</keyword>
<evidence type="ECO:0000256" key="5">
    <source>
        <dbReference type="ARBA" id="ARBA00022989"/>
    </source>
</evidence>
<dbReference type="InterPro" id="IPR000644">
    <property type="entry name" value="CBS_dom"/>
</dbReference>
<evidence type="ECO:0000256" key="4">
    <source>
        <dbReference type="ARBA" id="ARBA00022737"/>
    </source>
</evidence>
<feature type="transmembrane region" description="Helical" evidence="11">
    <location>
        <begin position="89"/>
        <end position="113"/>
    </location>
</feature>
<dbReference type="Gene3D" id="1.10.3080.10">
    <property type="entry name" value="Clc chloride channel"/>
    <property type="match status" value="1"/>
</dbReference>
<feature type="domain" description="CBS" evidence="12">
    <location>
        <begin position="730"/>
        <end position="783"/>
    </location>
</feature>
<accession>A0A078ASA7</accession>
<dbReference type="Pfam" id="PF00654">
    <property type="entry name" value="Voltage_CLC"/>
    <property type="match status" value="1"/>
</dbReference>
<dbReference type="InterPro" id="IPR046342">
    <property type="entry name" value="CBS_dom_sf"/>
</dbReference>
<organism evidence="13 14">
    <name type="scientific">Stylonychia lemnae</name>
    <name type="common">Ciliate</name>
    <dbReference type="NCBI Taxonomy" id="5949"/>
    <lineage>
        <taxon>Eukaryota</taxon>
        <taxon>Sar</taxon>
        <taxon>Alveolata</taxon>
        <taxon>Ciliophora</taxon>
        <taxon>Intramacronucleata</taxon>
        <taxon>Spirotrichea</taxon>
        <taxon>Stichotrichia</taxon>
        <taxon>Sporadotrichida</taxon>
        <taxon>Oxytrichidae</taxon>
        <taxon>Stylonychinae</taxon>
        <taxon>Stylonychia</taxon>
    </lineage>
</organism>
<dbReference type="InParanoid" id="A0A078ASA7"/>
<name>A0A078ASA7_STYLE</name>
<evidence type="ECO:0000256" key="6">
    <source>
        <dbReference type="ARBA" id="ARBA00023065"/>
    </source>
</evidence>
<evidence type="ECO:0000256" key="1">
    <source>
        <dbReference type="ARBA" id="ARBA00004141"/>
    </source>
</evidence>
<feature type="transmembrane region" description="Helical" evidence="11">
    <location>
        <begin position="324"/>
        <end position="343"/>
    </location>
</feature>
<keyword evidence="9 11" id="KW-0868">Chloride</keyword>
<keyword evidence="5 11" id="KW-1133">Transmembrane helix</keyword>
<keyword evidence="7 10" id="KW-0129">CBS domain</keyword>
<feature type="transmembrane region" description="Helical" evidence="11">
    <location>
        <begin position="456"/>
        <end position="473"/>
    </location>
</feature>
<evidence type="ECO:0000256" key="7">
    <source>
        <dbReference type="ARBA" id="ARBA00023122"/>
    </source>
</evidence>
<evidence type="ECO:0000256" key="9">
    <source>
        <dbReference type="ARBA" id="ARBA00023214"/>
    </source>
</evidence>
<protein>
    <recommendedName>
        <fullName evidence="11">Chloride channel protein</fullName>
    </recommendedName>
</protein>
<dbReference type="Pfam" id="PF00571">
    <property type="entry name" value="CBS"/>
    <property type="match status" value="1"/>
</dbReference>
<evidence type="ECO:0000259" key="12">
    <source>
        <dbReference type="PROSITE" id="PS51371"/>
    </source>
</evidence>
<dbReference type="SUPFAM" id="SSF81340">
    <property type="entry name" value="Clc chloride channel"/>
    <property type="match status" value="1"/>
</dbReference>
<keyword evidence="6 11" id="KW-0406">Ion transport</keyword>
<proteinExistence type="inferred from homology"/>
<evidence type="ECO:0000256" key="10">
    <source>
        <dbReference type="PROSITE-ProRule" id="PRU00703"/>
    </source>
</evidence>
<evidence type="ECO:0000256" key="8">
    <source>
        <dbReference type="ARBA" id="ARBA00023136"/>
    </source>
</evidence>
<feature type="transmembrane region" description="Helical" evidence="11">
    <location>
        <begin position="165"/>
        <end position="184"/>
    </location>
</feature>
<dbReference type="AlphaFoldDB" id="A0A078ASA7"/>
<evidence type="ECO:0000256" key="3">
    <source>
        <dbReference type="ARBA" id="ARBA00022692"/>
    </source>
</evidence>
<dbReference type="InterPro" id="IPR001807">
    <property type="entry name" value="ClC"/>
</dbReference>
<dbReference type="InterPro" id="IPR014743">
    <property type="entry name" value="Cl-channel_core"/>
</dbReference>
<dbReference type="EMBL" id="CCKQ01013207">
    <property type="protein sequence ID" value="CDW84851.1"/>
    <property type="molecule type" value="Genomic_DNA"/>
</dbReference>
<evidence type="ECO:0000313" key="13">
    <source>
        <dbReference type="EMBL" id="CDW84851.1"/>
    </source>
</evidence>
<comment type="subcellular location">
    <subcellularLocation>
        <location evidence="1 11">Membrane</location>
        <topology evidence="1 11">Multi-pass membrane protein</topology>
    </subcellularLocation>
</comment>
<dbReference type="PANTHER" id="PTHR11689:SF136">
    <property type="entry name" value="H(+)_CL(-) EXCHANGE TRANSPORTER 7"/>
    <property type="match status" value="1"/>
</dbReference>
<dbReference type="PROSITE" id="PS51371">
    <property type="entry name" value="CBS"/>
    <property type="match status" value="2"/>
</dbReference>